<protein>
    <submittedName>
        <fullName evidence="1">Uncharacterized protein</fullName>
    </submittedName>
</protein>
<organism evidence="1 2">
    <name type="scientific">Araneus ventricosus</name>
    <name type="common">Orbweaver spider</name>
    <name type="synonym">Epeira ventricosa</name>
    <dbReference type="NCBI Taxonomy" id="182803"/>
    <lineage>
        <taxon>Eukaryota</taxon>
        <taxon>Metazoa</taxon>
        <taxon>Ecdysozoa</taxon>
        <taxon>Arthropoda</taxon>
        <taxon>Chelicerata</taxon>
        <taxon>Arachnida</taxon>
        <taxon>Araneae</taxon>
        <taxon>Araneomorphae</taxon>
        <taxon>Entelegynae</taxon>
        <taxon>Araneoidea</taxon>
        <taxon>Araneidae</taxon>
        <taxon>Araneus</taxon>
    </lineage>
</organism>
<dbReference type="Proteomes" id="UP000499080">
    <property type="component" value="Unassembled WGS sequence"/>
</dbReference>
<reference evidence="1 2" key="1">
    <citation type="journal article" date="2019" name="Sci. Rep.">
        <title>Orb-weaving spider Araneus ventricosus genome elucidates the spidroin gene catalogue.</title>
        <authorList>
            <person name="Kono N."/>
            <person name="Nakamura H."/>
            <person name="Ohtoshi R."/>
            <person name="Moran D.A.P."/>
            <person name="Shinohara A."/>
            <person name="Yoshida Y."/>
            <person name="Fujiwara M."/>
            <person name="Mori M."/>
            <person name="Tomita M."/>
            <person name="Arakawa K."/>
        </authorList>
    </citation>
    <scope>NUCLEOTIDE SEQUENCE [LARGE SCALE GENOMIC DNA]</scope>
</reference>
<proteinExistence type="predicted"/>
<dbReference type="AlphaFoldDB" id="A0A4Y2RE63"/>
<name>A0A4Y2RE63_ARAVE</name>
<dbReference type="EMBL" id="BGPR01016593">
    <property type="protein sequence ID" value="GBN73549.1"/>
    <property type="molecule type" value="Genomic_DNA"/>
</dbReference>
<sequence length="97" mass="11372">MVAATKKLTQGIIFHQNESSSAEKDKEFLERRNSKWRRLPSLQSKVEISDKFRQKADCLSVWSCRCGHDNPKTQRVRRMKFSATFIARIVDLYPILD</sequence>
<gene>
    <name evidence="1" type="ORF">AVEN_255593_1</name>
</gene>
<keyword evidence="2" id="KW-1185">Reference proteome</keyword>
<evidence type="ECO:0000313" key="2">
    <source>
        <dbReference type="Proteomes" id="UP000499080"/>
    </source>
</evidence>
<comment type="caution">
    <text evidence="1">The sequence shown here is derived from an EMBL/GenBank/DDBJ whole genome shotgun (WGS) entry which is preliminary data.</text>
</comment>
<accession>A0A4Y2RE63</accession>
<evidence type="ECO:0000313" key="1">
    <source>
        <dbReference type="EMBL" id="GBN73549.1"/>
    </source>
</evidence>